<name>A0A1A8Z9C0_9ACTN</name>
<protein>
    <submittedName>
        <fullName evidence="4">Pilus assembly protein, ATPase of CpaF family</fullName>
    </submittedName>
</protein>
<evidence type="ECO:0000256" key="2">
    <source>
        <dbReference type="SAM" id="MobiDB-lite"/>
    </source>
</evidence>
<proteinExistence type="inferred from homology"/>
<dbReference type="PANTHER" id="PTHR30486">
    <property type="entry name" value="TWITCHING MOTILITY PROTEIN PILT"/>
    <property type="match status" value="1"/>
</dbReference>
<feature type="region of interest" description="Disordered" evidence="2">
    <location>
        <begin position="1"/>
        <end position="47"/>
    </location>
</feature>
<dbReference type="PANTHER" id="PTHR30486:SF6">
    <property type="entry name" value="TYPE IV PILUS RETRACTATION ATPASE PILT"/>
    <property type="match status" value="1"/>
</dbReference>
<dbReference type="Proteomes" id="UP000198765">
    <property type="component" value="Chromosome I"/>
</dbReference>
<evidence type="ECO:0000313" key="4">
    <source>
        <dbReference type="EMBL" id="SBT40456.1"/>
    </source>
</evidence>
<evidence type="ECO:0000256" key="1">
    <source>
        <dbReference type="ARBA" id="ARBA00006611"/>
    </source>
</evidence>
<dbReference type="Gene3D" id="3.40.50.300">
    <property type="entry name" value="P-loop containing nucleotide triphosphate hydrolases"/>
    <property type="match status" value="1"/>
</dbReference>
<dbReference type="InterPro" id="IPR001482">
    <property type="entry name" value="T2SS/T4SS_dom"/>
</dbReference>
<sequence length="510" mass="55703">MLDKRGPSGPTWPAAADRIAANGHRWPTNGNAAAAVPDPGPSPTADQAAVKPVSIDYAAVRLLRARVSAELTAALRETPNVSPGHRQAEAERIAARLVRDHVDTLHQAGQPISQAEEDALLDAVAADMFGLGRLQQLLERKDIVNIHILGCDNVRIEHTDGRITVGEPVADSDKELVDMFQVLAMRAGATERSLSSTKPWLDMQLPDGSRLTVLMQVSVRPYAAIRRHTLMDVSLEGLRDRYGAMDELICQFLKAAMAAGLNIMVAGLADAGKTTLLRGLAREIPAGEQFVTLEESRELGLHTTGRHRWAMSLESREGHGSRGADGRPAGEVTIMDMIPLTLRMSVQRIIVGEVRSREIVPMLQAMATSKGSLCTIHARNPRAVMDRVIELALQHGPEMTAELARRMAAGAIDLIVYVSVEDETKLGGRKHRYVSEIVEVGGMSGDQLVTTQIFGPGPDGRAVPRHLPERLLESFLRVDYDPRQLTGYIQQGEHNRGAWTTRLDTLTRRP</sequence>
<dbReference type="AlphaFoldDB" id="A0A1A8Z9C0"/>
<dbReference type="GO" id="GO:0016887">
    <property type="term" value="F:ATP hydrolysis activity"/>
    <property type="evidence" value="ECO:0007669"/>
    <property type="project" value="InterPro"/>
</dbReference>
<accession>A0A1A8Z9C0</accession>
<organism evidence="4 5">
    <name type="scientific">Micromonospora narathiwatensis</name>
    <dbReference type="NCBI Taxonomy" id="299146"/>
    <lineage>
        <taxon>Bacteria</taxon>
        <taxon>Bacillati</taxon>
        <taxon>Actinomycetota</taxon>
        <taxon>Actinomycetes</taxon>
        <taxon>Micromonosporales</taxon>
        <taxon>Micromonosporaceae</taxon>
        <taxon>Micromonospora</taxon>
    </lineage>
</organism>
<dbReference type="InterPro" id="IPR050921">
    <property type="entry name" value="T4SS_GSP_E_ATPase"/>
</dbReference>
<dbReference type="SUPFAM" id="SSF52540">
    <property type="entry name" value="P-loop containing nucleoside triphosphate hydrolases"/>
    <property type="match status" value="1"/>
</dbReference>
<gene>
    <name evidence="4" type="ORF">GA0070621_0966</name>
</gene>
<dbReference type="EMBL" id="LT594324">
    <property type="protein sequence ID" value="SBT40456.1"/>
    <property type="molecule type" value="Genomic_DNA"/>
</dbReference>
<comment type="similarity">
    <text evidence="1">Belongs to the GSP E family.</text>
</comment>
<dbReference type="PATRIC" id="fig|299146.4.peg.991"/>
<dbReference type="Pfam" id="PF00437">
    <property type="entry name" value="T2SSE"/>
    <property type="match status" value="1"/>
</dbReference>
<keyword evidence="5" id="KW-1185">Reference proteome</keyword>
<evidence type="ECO:0000259" key="3">
    <source>
        <dbReference type="Pfam" id="PF00437"/>
    </source>
</evidence>
<feature type="domain" description="Bacterial type II secretion system protein E" evidence="3">
    <location>
        <begin position="193"/>
        <end position="396"/>
    </location>
</feature>
<dbReference type="CDD" id="cd01130">
    <property type="entry name" value="VirB11-like_ATPase"/>
    <property type="match status" value="1"/>
</dbReference>
<evidence type="ECO:0000313" key="5">
    <source>
        <dbReference type="Proteomes" id="UP000198765"/>
    </source>
</evidence>
<reference evidence="4 5" key="1">
    <citation type="submission" date="2016-06" db="EMBL/GenBank/DDBJ databases">
        <authorList>
            <person name="Kjaerup R.B."/>
            <person name="Dalgaard T.S."/>
            <person name="Juul-Madsen H.R."/>
        </authorList>
    </citation>
    <scope>NUCLEOTIDE SEQUENCE [LARGE SCALE GENOMIC DNA]</scope>
    <source>
        <strain evidence="4 5">DSM 45248</strain>
    </source>
</reference>
<dbReference type="Gene3D" id="3.30.450.380">
    <property type="match status" value="1"/>
</dbReference>
<dbReference type="InterPro" id="IPR027417">
    <property type="entry name" value="P-loop_NTPase"/>
</dbReference>